<dbReference type="GO" id="GO:0008237">
    <property type="term" value="F:metallopeptidase activity"/>
    <property type="evidence" value="ECO:0007669"/>
    <property type="project" value="InterPro"/>
</dbReference>
<dbReference type="AlphaFoldDB" id="A0AB34H6H5"/>
<evidence type="ECO:0000313" key="2">
    <source>
        <dbReference type="Proteomes" id="UP001159641"/>
    </source>
</evidence>
<dbReference type="Proteomes" id="UP001159641">
    <property type="component" value="Unassembled WGS sequence"/>
</dbReference>
<dbReference type="EMBL" id="JAIQCJ010001992">
    <property type="protein sequence ID" value="KAJ8786285.1"/>
    <property type="molecule type" value="Genomic_DNA"/>
</dbReference>
<protein>
    <submittedName>
        <fullName evidence="1">Uncharacterized protein</fullName>
    </submittedName>
</protein>
<dbReference type="SUPFAM" id="SSF55486">
    <property type="entry name" value="Metalloproteases ('zincins'), catalytic domain"/>
    <property type="match status" value="1"/>
</dbReference>
<sequence length="127" mass="13685">MHVVLQPNLEINHHADKSLDSFCKWQKSILSHQSDGNTIPENGIAHHDNAVLITRPAQQQLLLGVDTVTSPSPESVAAIAFGHLGGKNCWYPLEQAAGACENQHYGVFHCESFGESTAVVKALEACG</sequence>
<dbReference type="Gene3D" id="3.40.390.10">
    <property type="entry name" value="Collagenase (Catalytic Domain)"/>
    <property type="match status" value="1"/>
</dbReference>
<accession>A0AB34H6H5</accession>
<dbReference type="InterPro" id="IPR024079">
    <property type="entry name" value="MetalloPept_cat_dom_sf"/>
</dbReference>
<name>A0AB34H6H5_ESCRO</name>
<organism evidence="1 2">
    <name type="scientific">Eschrichtius robustus</name>
    <name type="common">California gray whale</name>
    <name type="synonym">Eschrichtius gibbosus</name>
    <dbReference type="NCBI Taxonomy" id="9764"/>
    <lineage>
        <taxon>Eukaryota</taxon>
        <taxon>Metazoa</taxon>
        <taxon>Chordata</taxon>
        <taxon>Craniata</taxon>
        <taxon>Vertebrata</taxon>
        <taxon>Euteleostomi</taxon>
        <taxon>Mammalia</taxon>
        <taxon>Eutheria</taxon>
        <taxon>Laurasiatheria</taxon>
        <taxon>Artiodactyla</taxon>
        <taxon>Whippomorpha</taxon>
        <taxon>Cetacea</taxon>
        <taxon>Mysticeti</taxon>
        <taxon>Eschrichtiidae</taxon>
        <taxon>Eschrichtius</taxon>
    </lineage>
</organism>
<gene>
    <name evidence="1" type="ORF">J1605_006260</name>
</gene>
<proteinExistence type="predicted"/>
<keyword evidence="2" id="KW-1185">Reference proteome</keyword>
<evidence type="ECO:0000313" key="1">
    <source>
        <dbReference type="EMBL" id="KAJ8786285.1"/>
    </source>
</evidence>
<reference evidence="1 2" key="1">
    <citation type="submission" date="2022-11" db="EMBL/GenBank/DDBJ databases">
        <title>Whole genome sequence of Eschrichtius robustus ER-17-0199.</title>
        <authorList>
            <person name="Bruniche-Olsen A."/>
            <person name="Black A.N."/>
            <person name="Fields C.J."/>
            <person name="Walden K."/>
            <person name="Dewoody J.A."/>
        </authorList>
    </citation>
    <scope>NUCLEOTIDE SEQUENCE [LARGE SCALE GENOMIC DNA]</scope>
    <source>
        <strain evidence="1">ER-17-0199</strain>
        <tissue evidence="1">Blubber</tissue>
    </source>
</reference>
<comment type="caution">
    <text evidence="1">The sequence shown here is derived from an EMBL/GenBank/DDBJ whole genome shotgun (WGS) entry which is preliminary data.</text>
</comment>